<dbReference type="Proteomes" id="UP001320148">
    <property type="component" value="Chromosome"/>
</dbReference>
<accession>A0ABN6F9B9</accession>
<reference evidence="2 3" key="1">
    <citation type="submission" date="2021-02" db="EMBL/GenBank/DDBJ databases">
        <title>Complete genome of Desulfoluna sp. strain ASN36.</title>
        <authorList>
            <person name="Takahashi A."/>
            <person name="Kojima H."/>
            <person name="Fukui M."/>
        </authorList>
    </citation>
    <scope>NUCLEOTIDE SEQUENCE [LARGE SCALE GENOMIC DNA]</scope>
    <source>
        <strain evidence="2 3">ASN36</strain>
    </source>
</reference>
<gene>
    <name evidence="2" type="ORF">DSLASN_46590</name>
</gene>
<feature type="transmembrane region" description="Helical" evidence="1">
    <location>
        <begin position="13"/>
        <end position="35"/>
    </location>
</feature>
<sequence>MSLAKQGHPMGKIVPILLILYFAMWVFVFCIGFIYKRRLKLLYPDIGANLHPGLMNKSISSDFKSTRFLIRGGYRSLDNYQFMRFSDRYRALVITWYIVFGVSIVSLVIFFIMNGKQ</sequence>
<dbReference type="EMBL" id="AP024488">
    <property type="protein sequence ID" value="BCS99027.1"/>
    <property type="molecule type" value="Genomic_DNA"/>
</dbReference>
<keyword evidence="1" id="KW-1133">Transmembrane helix</keyword>
<evidence type="ECO:0000313" key="2">
    <source>
        <dbReference type="EMBL" id="BCS99027.1"/>
    </source>
</evidence>
<name>A0ABN6F9B9_9BACT</name>
<protein>
    <submittedName>
        <fullName evidence="2">Uncharacterized protein</fullName>
    </submittedName>
</protein>
<keyword evidence="1" id="KW-0472">Membrane</keyword>
<keyword evidence="1" id="KW-0812">Transmembrane</keyword>
<feature type="transmembrane region" description="Helical" evidence="1">
    <location>
        <begin position="91"/>
        <end position="113"/>
    </location>
</feature>
<keyword evidence="3" id="KW-1185">Reference proteome</keyword>
<proteinExistence type="predicted"/>
<evidence type="ECO:0000256" key="1">
    <source>
        <dbReference type="SAM" id="Phobius"/>
    </source>
</evidence>
<evidence type="ECO:0000313" key="3">
    <source>
        <dbReference type="Proteomes" id="UP001320148"/>
    </source>
</evidence>
<organism evidence="2 3">
    <name type="scientific">Desulfoluna limicola</name>
    <dbReference type="NCBI Taxonomy" id="2810562"/>
    <lineage>
        <taxon>Bacteria</taxon>
        <taxon>Pseudomonadati</taxon>
        <taxon>Thermodesulfobacteriota</taxon>
        <taxon>Desulfobacteria</taxon>
        <taxon>Desulfobacterales</taxon>
        <taxon>Desulfolunaceae</taxon>
        <taxon>Desulfoluna</taxon>
    </lineage>
</organism>